<sequence>MPLTDTPKPVGVTDLFDYFRRAQQRLGGNAAPVQADAAQMFAFYQGGCHSQLGGANSRDVATGATANHDQIVCLHSALSAT</sequence>
<evidence type="ECO:0000313" key="2">
    <source>
        <dbReference type="Proteomes" id="UP000626148"/>
    </source>
</evidence>
<reference evidence="1" key="2">
    <citation type="submission" date="2020-09" db="EMBL/GenBank/DDBJ databases">
        <authorList>
            <person name="Sun Q."/>
            <person name="Kim S."/>
        </authorList>
    </citation>
    <scope>NUCLEOTIDE SEQUENCE</scope>
    <source>
        <strain evidence="1">KCTC 22169</strain>
    </source>
</reference>
<gene>
    <name evidence="1" type="ORF">GCM10007392_22700</name>
</gene>
<proteinExistence type="predicted"/>
<dbReference type="Proteomes" id="UP000626148">
    <property type="component" value="Unassembled WGS sequence"/>
</dbReference>
<name>A0A918NAZ5_9GAMM</name>
<protein>
    <submittedName>
        <fullName evidence="1">Uncharacterized protein</fullName>
    </submittedName>
</protein>
<comment type="caution">
    <text evidence="1">The sequence shown here is derived from an EMBL/GenBank/DDBJ whole genome shotgun (WGS) entry which is preliminary data.</text>
</comment>
<accession>A0A918NAZ5</accession>
<evidence type="ECO:0000313" key="1">
    <source>
        <dbReference type="EMBL" id="GGX54710.1"/>
    </source>
</evidence>
<dbReference type="EMBL" id="BMXR01000005">
    <property type="protein sequence ID" value="GGX54710.1"/>
    <property type="molecule type" value="Genomic_DNA"/>
</dbReference>
<dbReference type="AlphaFoldDB" id="A0A918NAZ5"/>
<reference evidence="1" key="1">
    <citation type="journal article" date="2014" name="Int. J. Syst. Evol. Microbiol.">
        <title>Complete genome sequence of Corynebacterium casei LMG S-19264T (=DSM 44701T), isolated from a smear-ripened cheese.</title>
        <authorList>
            <consortium name="US DOE Joint Genome Institute (JGI-PGF)"/>
            <person name="Walter F."/>
            <person name="Albersmeier A."/>
            <person name="Kalinowski J."/>
            <person name="Ruckert C."/>
        </authorList>
    </citation>
    <scope>NUCLEOTIDE SEQUENCE</scope>
    <source>
        <strain evidence="1">KCTC 22169</strain>
    </source>
</reference>
<keyword evidence="2" id="KW-1185">Reference proteome</keyword>
<organism evidence="1 2">
    <name type="scientific">Saccharospirillum salsuginis</name>
    <dbReference type="NCBI Taxonomy" id="418750"/>
    <lineage>
        <taxon>Bacteria</taxon>
        <taxon>Pseudomonadati</taxon>
        <taxon>Pseudomonadota</taxon>
        <taxon>Gammaproteobacteria</taxon>
        <taxon>Oceanospirillales</taxon>
        <taxon>Saccharospirillaceae</taxon>
        <taxon>Saccharospirillum</taxon>
    </lineage>
</organism>